<evidence type="ECO:0000313" key="2">
    <source>
        <dbReference type="EMBL" id="PRR73227.1"/>
    </source>
</evidence>
<evidence type="ECO:0000313" key="3">
    <source>
        <dbReference type="Proteomes" id="UP000239614"/>
    </source>
</evidence>
<proteinExistence type="predicted"/>
<dbReference type="EMBL" id="PVXN01000031">
    <property type="protein sequence ID" value="PRR73227.1"/>
    <property type="molecule type" value="Genomic_DNA"/>
</dbReference>
<dbReference type="RefSeq" id="WP_278320563.1">
    <property type="nucleotide sequence ID" value="NZ_PVXN01000031.1"/>
</dbReference>
<dbReference type="AlphaFoldDB" id="A0A2T0ASP6"/>
<feature type="compositionally biased region" description="Basic residues" evidence="1">
    <location>
        <begin position="31"/>
        <end position="40"/>
    </location>
</feature>
<evidence type="ECO:0000256" key="1">
    <source>
        <dbReference type="SAM" id="MobiDB-lite"/>
    </source>
</evidence>
<sequence>MDQIKNKDLAMLNKVEKMNVQHDFNKENNKPKTKQVKNKK</sequence>
<gene>
    <name evidence="2" type="ORF">CPAL_13470</name>
</gene>
<name>A0A2T0ASP6_9CLOT</name>
<feature type="compositionally biased region" description="Basic and acidic residues" evidence="1">
    <location>
        <begin position="19"/>
        <end position="30"/>
    </location>
</feature>
<dbReference type="Proteomes" id="UP000239614">
    <property type="component" value="Unassembled WGS sequence"/>
</dbReference>
<feature type="region of interest" description="Disordered" evidence="1">
    <location>
        <begin position="19"/>
        <end position="40"/>
    </location>
</feature>
<accession>A0A2T0ASP6</accession>
<organism evidence="2 3">
    <name type="scientific">Clostridium thermopalmarium DSM 5974</name>
    <dbReference type="NCBI Taxonomy" id="1121340"/>
    <lineage>
        <taxon>Bacteria</taxon>
        <taxon>Bacillati</taxon>
        <taxon>Bacillota</taxon>
        <taxon>Clostridia</taxon>
        <taxon>Eubacteriales</taxon>
        <taxon>Clostridiaceae</taxon>
        <taxon>Clostridium</taxon>
    </lineage>
</organism>
<keyword evidence="3" id="KW-1185">Reference proteome</keyword>
<protein>
    <submittedName>
        <fullName evidence="2">Uncharacterized protein</fullName>
    </submittedName>
</protein>
<reference evidence="2 3" key="1">
    <citation type="submission" date="2018-03" db="EMBL/GenBank/DDBJ databases">
        <title>Genome sequence of Clostridium thermopalmarium DSM 5974.</title>
        <authorList>
            <person name="Poehlein A."/>
            <person name="Daniel R."/>
        </authorList>
    </citation>
    <scope>NUCLEOTIDE SEQUENCE [LARGE SCALE GENOMIC DNA]</scope>
    <source>
        <strain evidence="2 3">DSM 5974</strain>
    </source>
</reference>
<comment type="caution">
    <text evidence="2">The sequence shown here is derived from an EMBL/GenBank/DDBJ whole genome shotgun (WGS) entry which is preliminary data.</text>
</comment>